<dbReference type="VEuPathDB" id="FungiDB:PV06_11502"/>
<dbReference type="EMBL" id="KN847368">
    <property type="protein sequence ID" value="KIW36205.1"/>
    <property type="molecule type" value="Genomic_DNA"/>
</dbReference>
<evidence type="ECO:0000313" key="3">
    <source>
        <dbReference type="Proteomes" id="UP000053342"/>
    </source>
</evidence>
<sequence length="624" mass="68703">MAPRWPQVNNGPENINEHATYLREASHQLQAADKGRANQIPWNVVQPYIASTVALIRKVLQQPSMSAVLQQIQDAAKGIEVIRRDITVVKGSVGLGTTPLNIANFTGGKTATPSWAQVAAQAKGAMLPPPPPPIQQSPHAYKTSAPVTAYRDRVVTVRLKDQSFVQRYRSHPVAWTRQQVQASIRQNTPSNSVNVVAAYQLKSGDIQIFTSTTTEARQLKEHKGWLKGLGEQAELIMPTYGVIVHGIPTNSISIKDQKATIQHMLADNYAVISCAEISYVGWLTKEASLKRASSIVVEFTDPEMANAIIYAGMAWDGHIHQCQLYDRACRVEQCFRCYHYGHIATQCNASQTCGYCAELHESRHCKQKGLEGFVPRCTVCKGAHTAWSNACPARKKDLERVEQAKQIRSIYWHVPAKANTTRPRTDNTTSSSTVREAAQPRDPCPASPIPAQATTRGQATALTGAPEAAQGPHEVIATQTPEIPAGGEEWTTPATQQEPAQQQPDLPIDPRLRQTEEDFALVQASQGNAARLSTQRMDAPNEAFEMQDTGAWLDNIFNDNEDVWIPDTAHAELEDVQGVQVPDTPAPVRRLAHTRCGTNHRQMHDNMCILWGRLPESDDTTAAS</sequence>
<feature type="compositionally biased region" description="Polar residues" evidence="1">
    <location>
        <begin position="452"/>
        <end position="461"/>
    </location>
</feature>
<dbReference type="AlphaFoldDB" id="A0A0D2D1W3"/>
<dbReference type="GeneID" id="27363576"/>
<evidence type="ECO:0000256" key="1">
    <source>
        <dbReference type="SAM" id="MobiDB-lite"/>
    </source>
</evidence>
<feature type="compositionally biased region" description="Low complexity" evidence="1">
    <location>
        <begin position="491"/>
        <end position="504"/>
    </location>
</feature>
<gene>
    <name evidence="2" type="ORF">PV06_11502</name>
</gene>
<dbReference type="RefSeq" id="XP_016256421.1">
    <property type="nucleotide sequence ID" value="XM_016413189.1"/>
</dbReference>
<feature type="region of interest" description="Disordered" evidence="1">
    <location>
        <begin position="415"/>
        <end position="508"/>
    </location>
</feature>
<keyword evidence="3" id="KW-1185">Reference proteome</keyword>
<evidence type="ECO:0000313" key="2">
    <source>
        <dbReference type="EMBL" id="KIW36205.1"/>
    </source>
</evidence>
<evidence type="ECO:0008006" key="4">
    <source>
        <dbReference type="Google" id="ProtNLM"/>
    </source>
</evidence>
<dbReference type="Proteomes" id="UP000053342">
    <property type="component" value="Unassembled WGS sequence"/>
</dbReference>
<proteinExistence type="predicted"/>
<reference evidence="2 3" key="1">
    <citation type="submission" date="2015-01" db="EMBL/GenBank/DDBJ databases">
        <title>The Genome Sequence of Exophiala oligosperma CBS72588.</title>
        <authorList>
            <consortium name="The Broad Institute Genomics Platform"/>
            <person name="Cuomo C."/>
            <person name="de Hoog S."/>
            <person name="Gorbushina A."/>
            <person name="Stielow B."/>
            <person name="Teixiera M."/>
            <person name="Abouelleil A."/>
            <person name="Chapman S.B."/>
            <person name="Priest M."/>
            <person name="Young S.K."/>
            <person name="Wortman J."/>
            <person name="Nusbaum C."/>
            <person name="Birren B."/>
        </authorList>
    </citation>
    <scope>NUCLEOTIDE SEQUENCE [LARGE SCALE GENOMIC DNA]</scope>
    <source>
        <strain evidence="2 3">CBS 72588</strain>
    </source>
</reference>
<dbReference type="HOGENOM" id="CLU_025453_0_0_1"/>
<dbReference type="OrthoDB" id="4509841at2759"/>
<feature type="compositionally biased region" description="Polar residues" evidence="1">
    <location>
        <begin position="418"/>
        <end position="434"/>
    </location>
</feature>
<organism evidence="2 3">
    <name type="scientific">Exophiala oligosperma</name>
    <dbReference type="NCBI Taxonomy" id="215243"/>
    <lineage>
        <taxon>Eukaryota</taxon>
        <taxon>Fungi</taxon>
        <taxon>Dikarya</taxon>
        <taxon>Ascomycota</taxon>
        <taxon>Pezizomycotina</taxon>
        <taxon>Eurotiomycetes</taxon>
        <taxon>Chaetothyriomycetidae</taxon>
        <taxon>Chaetothyriales</taxon>
        <taxon>Herpotrichiellaceae</taxon>
        <taxon>Exophiala</taxon>
    </lineage>
</organism>
<name>A0A0D2D1W3_9EURO</name>
<protein>
    <recommendedName>
        <fullName evidence="4">CCHC-type domain-containing protein</fullName>
    </recommendedName>
</protein>
<accession>A0A0D2D1W3</accession>